<dbReference type="InParanoid" id="A0A804HY73"/>
<keyword evidence="3" id="KW-1185">Reference proteome</keyword>
<dbReference type="EnsemblPlants" id="Ma02_t01610.1">
    <property type="protein sequence ID" value="Ma02_p01610.1"/>
    <property type="gene ID" value="Ma02_g01610"/>
</dbReference>
<accession>A0A804HY73</accession>
<dbReference type="AlphaFoldDB" id="A0A804HY73"/>
<reference evidence="2" key="2">
    <citation type="submission" date="2021-05" db="UniProtKB">
        <authorList>
            <consortium name="EnsemblPlants"/>
        </authorList>
    </citation>
    <scope>IDENTIFICATION</scope>
    <source>
        <strain evidence="2">subsp. malaccensis</strain>
    </source>
</reference>
<protein>
    <submittedName>
        <fullName evidence="1">(wild Malaysian banana) hypothetical protein</fullName>
    </submittedName>
</protein>
<gene>
    <name evidence="1" type="ORF">GSMUA_56790.1</name>
</gene>
<name>A0A804HY73_MUSAM</name>
<evidence type="ECO:0000313" key="1">
    <source>
        <dbReference type="EMBL" id="CAG1860785.1"/>
    </source>
</evidence>
<evidence type="ECO:0000313" key="3">
    <source>
        <dbReference type="Proteomes" id="UP000012960"/>
    </source>
</evidence>
<organism evidence="2 3">
    <name type="scientific">Musa acuminata subsp. malaccensis</name>
    <name type="common">Wild banana</name>
    <name type="synonym">Musa malaccensis</name>
    <dbReference type="NCBI Taxonomy" id="214687"/>
    <lineage>
        <taxon>Eukaryota</taxon>
        <taxon>Viridiplantae</taxon>
        <taxon>Streptophyta</taxon>
        <taxon>Embryophyta</taxon>
        <taxon>Tracheophyta</taxon>
        <taxon>Spermatophyta</taxon>
        <taxon>Magnoliopsida</taxon>
        <taxon>Liliopsida</taxon>
        <taxon>Zingiberales</taxon>
        <taxon>Musaceae</taxon>
        <taxon>Musa</taxon>
    </lineage>
</organism>
<dbReference type="Gramene" id="Ma02_t01610.1">
    <property type="protein sequence ID" value="Ma02_p01610.1"/>
    <property type="gene ID" value="Ma02_g01610"/>
</dbReference>
<dbReference type="Proteomes" id="UP000012960">
    <property type="component" value="Unplaced"/>
</dbReference>
<dbReference type="EMBL" id="HG996467">
    <property type="protein sequence ID" value="CAG1860785.1"/>
    <property type="molecule type" value="Genomic_DNA"/>
</dbReference>
<proteinExistence type="predicted"/>
<sequence length="78" mass="8496">MSPNLDDASPRFRFPRPSSSFSHISQLLLRDNGVAVATSLGGACSNSVLYYCPNQLEVPFISRCAGVCEKVLFLAPLY</sequence>
<evidence type="ECO:0000313" key="2">
    <source>
        <dbReference type="EnsemblPlants" id="Ma02_p01610.1"/>
    </source>
</evidence>
<reference evidence="1" key="1">
    <citation type="submission" date="2021-03" db="EMBL/GenBank/DDBJ databases">
        <authorList>
            <consortium name="Genoscope - CEA"/>
            <person name="William W."/>
        </authorList>
    </citation>
    <scope>NUCLEOTIDE SEQUENCE</scope>
    <source>
        <strain evidence="1">Doubled-haploid Pahang</strain>
    </source>
</reference>